<dbReference type="SUPFAM" id="SSF117281">
    <property type="entry name" value="Kelch motif"/>
    <property type="match status" value="1"/>
</dbReference>
<feature type="domain" description="F-box" evidence="3">
    <location>
        <begin position="339"/>
        <end position="387"/>
    </location>
</feature>
<dbReference type="eggNOG" id="KOG4693">
    <property type="taxonomic scope" value="Eukaryota"/>
</dbReference>
<evidence type="ECO:0000256" key="1">
    <source>
        <dbReference type="ARBA" id="ARBA00022441"/>
    </source>
</evidence>
<evidence type="ECO:0000313" key="4">
    <source>
        <dbReference type="EMBL" id="EFC35580.1"/>
    </source>
</evidence>
<accession>D2W5S2</accession>
<dbReference type="PROSITE" id="PS50181">
    <property type="entry name" value="FBOX"/>
    <property type="match status" value="1"/>
</dbReference>
<dbReference type="Gene3D" id="2.120.10.80">
    <property type="entry name" value="Kelch-type beta propeller"/>
    <property type="match status" value="1"/>
</dbReference>
<dbReference type="EMBL" id="GG739136">
    <property type="protein sequence ID" value="EFC35580.1"/>
    <property type="molecule type" value="Genomic_DNA"/>
</dbReference>
<organism evidence="5">
    <name type="scientific">Naegleria gruberi</name>
    <name type="common">Amoeba</name>
    <dbReference type="NCBI Taxonomy" id="5762"/>
    <lineage>
        <taxon>Eukaryota</taxon>
        <taxon>Discoba</taxon>
        <taxon>Heterolobosea</taxon>
        <taxon>Tetramitia</taxon>
        <taxon>Eutetramitia</taxon>
        <taxon>Vahlkampfiidae</taxon>
        <taxon>Naegleria</taxon>
    </lineage>
</organism>
<dbReference type="OrthoDB" id="432528at2759"/>
<dbReference type="InterPro" id="IPR001810">
    <property type="entry name" value="F-box_dom"/>
</dbReference>
<dbReference type="InterPro" id="IPR036047">
    <property type="entry name" value="F-box-like_dom_sf"/>
</dbReference>
<dbReference type="VEuPathDB" id="AmoebaDB:NAEGRDRAFT_76765"/>
<name>D2W5S2_NAEGR</name>
<dbReference type="InterPro" id="IPR015915">
    <property type="entry name" value="Kelch-typ_b-propeller"/>
</dbReference>
<keyword evidence="5" id="KW-1185">Reference proteome</keyword>
<gene>
    <name evidence="4" type="ORF">NAEGRDRAFT_76765</name>
</gene>
<dbReference type="RefSeq" id="XP_002668324.1">
    <property type="nucleotide sequence ID" value="XM_002668278.1"/>
</dbReference>
<evidence type="ECO:0000259" key="3">
    <source>
        <dbReference type="PROSITE" id="PS50181"/>
    </source>
</evidence>
<evidence type="ECO:0000313" key="5">
    <source>
        <dbReference type="Proteomes" id="UP000006671"/>
    </source>
</evidence>
<dbReference type="AlphaFoldDB" id="D2W5S2"/>
<dbReference type="KEGG" id="ngr:NAEGRDRAFT_76765"/>
<dbReference type="SUPFAM" id="SSF81383">
    <property type="entry name" value="F-box domain"/>
    <property type="match status" value="1"/>
</dbReference>
<proteinExistence type="predicted"/>
<feature type="non-terminal residue" evidence="4">
    <location>
        <position position="416"/>
    </location>
</feature>
<dbReference type="GeneID" id="8859704"/>
<sequence>TSSLPLGQLTSRVGHSGIFHNDKVYLFGGFVNSELLVNDLIQVDVSSQKWENKTIHNRGPSARNFHSSCLVKRKSNDCSDEMVIFGGKSNGFHNDVWSYRFDTFEWGLLEPSGDEIITPRYGQSATIYGDYLVVFGGYDDNNSFPSNELFIFNLKSREWKLMELSVELKGRYYHASVLDEETGDWYILGGKSATGLVKDFVKIKLSTLDVKEGTCQSEVLISELDGFAPRFGHSLVLEKSENGKRLYSIGGCNDRIDRLDCIYIDLINIKNGWDVTHTHSLSQTFTSQDVGPVFHTTVPFQATNEDDSIAMNYFVFGGTYHKIEVEKKKQVNEPTFNIEVFDNVMNDDIFRLVLSFMTITDLCKLELVSKKLRICKLTSEDQYWKDYYYQRLNLYLEESKTYSYNYNKTTGTYETK</sequence>
<keyword evidence="1" id="KW-0880">Kelch repeat</keyword>
<evidence type="ECO:0000256" key="2">
    <source>
        <dbReference type="ARBA" id="ARBA00022737"/>
    </source>
</evidence>
<protein>
    <submittedName>
        <fullName evidence="4">Predicted protein</fullName>
    </submittedName>
</protein>
<dbReference type="Proteomes" id="UP000006671">
    <property type="component" value="Unassembled WGS sequence"/>
</dbReference>
<dbReference type="Pfam" id="PF24681">
    <property type="entry name" value="Kelch_KLHDC2_KLHL20_DRC7"/>
    <property type="match status" value="1"/>
</dbReference>
<feature type="non-terminal residue" evidence="4">
    <location>
        <position position="1"/>
    </location>
</feature>
<dbReference type="InParanoid" id="D2W5S2"/>
<dbReference type="PANTHER" id="PTHR46093:SF18">
    <property type="entry name" value="FIBRONECTIN TYPE-III DOMAIN-CONTAINING PROTEIN"/>
    <property type="match status" value="1"/>
</dbReference>
<dbReference type="PANTHER" id="PTHR46093">
    <property type="entry name" value="ACYL-COA-BINDING DOMAIN-CONTAINING PROTEIN 5"/>
    <property type="match status" value="1"/>
</dbReference>
<keyword evidence="2" id="KW-0677">Repeat</keyword>
<reference evidence="4 5" key="1">
    <citation type="journal article" date="2010" name="Cell">
        <title>The genome of Naegleria gruberi illuminates early eukaryotic versatility.</title>
        <authorList>
            <person name="Fritz-Laylin L.K."/>
            <person name="Prochnik S.E."/>
            <person name="Ginger M.L."/>
            <person name="Dacks J.B."/>
            <person name="Carpenter M.L."/>
            <person name="Field M.C."/>
            <person name="Kuo A."/>
            <person name="Paredez A."/>
            <person name="Chapman J."/>
            <person name="Pham J."/>
            <person name="Shu S."/>
            <person name="Neupane R."/>
            <person name="Cipriano M."/>
            <person name="Mancuso J."/>
            <person name="Tu H."/>
            <person name="Salamov A."/>
            <person name="Lindquist E."/>
            <person name="Shapiro H."/>
            <person name="Lucas S."/>
            <person name="Grigoriev I.V."/>
            <person name="Cande W.Z."/>
            <person name="Fulton C."/>
            <person name="Rokhsar D.S."/>
            <person name="Dawson S.C."/>
        </authorList>
    </citation>
    <scope>NUCLEOTIDE SEQUENCE [LARGE SCALE GENOMIC DNA]</scope>
    <source>
        <strain evidence="4 5">NEG-M</strain>
    </source>
</reference>